<gene>
    <name evidence="3" type="ORF">TRUGW13939_00574</name>
</gene>
<keyword evidence="2" id="KW-0732">Signal</keyword>
<reference evidence="4" key="1">
    <citation type="submission" date="2020-06" db="EMBL/GenBank/DDBJ databases">
        <title>A chromosome-scale genome assembly of Talaromyces rugulosus W13939.</title>
        <authorList>
            <person name="Wang B."/>
            <person name="Guo L."/>
            <person name="Ye K."/>
            <person name="Wang L."/>
        </authorList>
    </citation>
    <scope>NUCLEOTIDE SEQUENCE [LARGE SCALE GENOMIC DNA]</scope>
    <source>
        <strain evidence="4">W13939</strain>
    </source>
</reference>
<evidence type="ECO:0008006" key="5">
    <source>
        <dbReference type="Google" id="ProtNLM"/>
    </source>
</evidence>
<dbReference type="KEGG" id="trg:TRUGW13939_00574"/>
<evidence type="ECO:0000313" key="4">
    <source>
        <dbReference type="Proteomes" id="UP000509510"/>
    </source>
</evidence>
<feature type="compositionally biased region" description="Low complexity" evidence="1">
    <location>
        <begin position="523"/>
        <end position="544"/>
    </location>
</feature>
<dbReference type="OrthoDB" id="5431013at2759"/>
<name>A0A7H8QJ44_TALRU</name>
<feature type="region of interest" description="Disordered" evidence="1">
    <location>
        <begin position="199"/>
        <end position="223"/>
    </location>
</feature>
<evidence type="ECO:0000256" key="1">
    <source>
        <dbReference type="SAM" id="MobiDB-lite"/>
    </source>
</evidence>
<dbReference type="Proteomes" id="UP000509510">
    <property type="component" value="Chromosome I"/>
</dbReference>
<feature type="compositionally biased region" description="Low complexity" evidence="1">
    <location>
        <begin position="447"/>
        <end position="462"/>
    </location>
</feature>
<feature type="region of interest" description="Disordered" evidence="1">
    <location>
        <begin position="339"/>
        <end position="567"/>
    </location>
</feature>
<feature type="compositionally biased region" description="Polar residues" evidence="1">
    <location>
        <begin position="381"/>
        <end position="414"/>
    </location>
</feature>
<feature type="compositionally biased region" description="Basic residues" evidence="1">
    <location>
        <begin position="360"/>
        <end position="369"/>
    </location>
</feature>
<feature type="compositionally biased region" description="Basic residues" evidence="1">
    <location>
        <begin position="545"/>
        <end position="556"/>
    </location>
</feature>
<dbReference type="AlphaFoldDB" id="A0A7H8QJ44"/>
<dbReference type="RefSeq" id="XP_035339674.1">
    <property type="nucleotide sequence ID" value="XM_035483781.1"/>
</dbReference>
<organism evidence="3 4">
    <name type="scientific">Talaromyces rugulosus</name>
    <name type="common">Penicillium rugulosum</name>
    <dbReference type="NCBI Taxonomy" id="121627"/>
    <lineage>
        <taxon>Eukaryota</taxon>
        <taxon>Fungi</taxon>
        <taxon>Dikarya</taxon>
        <taxon>Ascomycota</taxon>
        <taxon>Pezizomycotina</taxon>
        <taxon>Eurotiomycetes</taxon>
        <taxon>Eurotiomycetidae</taxon>
        <taxon>Eurotiales</taxon>
        <taxon>Trichocomaceae</taxon>
        <taxon>Talaromyces</taxon>
        <taxon>Talaromyces sect. Islandici</taxon>
    </lineage>
</organism>
<evidence type="ECO:0000256" key="2">
    <source>
        <dbReference type="SAM" id="SignalP"/>
    </source>
</evidence>
<proteinExistence type="predicted"/>
<feature type="compositionally biased region" description="Polar residues" evidence="1">
    <location>
        <begin position="475"/>
        <end position="496"/>
    </location>
</feature>
<sequence length="595" mass="65663">MADTGSVASVAGAGLRLALLLNAVACQVANLGVDIHSISKGITLFSTSLKQARQSLQSEHSVHTQDCLDTANQISEQARTVFEEVEDMLDEVQKPNSQATEGGGGPQSVQQRFKTCFKKQRVTYLLAQLESLKFSLMVIVQVLQLGRLVEVKNVLNTLTEELIAQERADAQNMLIVRYWSTKKLDRLWDLARQEAKEDRAPTVKFESSTSSTQDLSSPTSPGMSKLPIIPLGVESSLNAVEELPKDMLRLTGTILDALLNRWIREEVGQRLVTYDANAAAAAGFPHAYVSSGSEDGYSDDGYGRPDMQGYYLEGTTTDWRKPHSQDARTQAAQLRKLYSTKQAHVHSDSEDSDSSTSSSMRRKTKRKNRQPAATGDGDGRQYTTTAAARSSSGEPASRPYSYSVSNKVPGSDTESNWRHKDTVNTHSQTRPIPVPQPNNVHANGLYPARAPTSSPSSSNARNGVHQQHHHHHHQTYYSSTAPNGFLSTTPTGGSQSYQQPRYTPAPPPPTRAFSRSMSDNISQPQQYLAPQQQQQQHQQQQQLPQRHRSSRSRKGYHSPQPYDRHRDLKRTAMRGILGASAIGGFMDALEAFSVI</sequence>
<accession>A0A7H8QJ44</accession>
<feature type="compositionally biased region" description="Low complexity" evidence="1">
    <location>
        <begin position="207"/>
        <end position="220"/>
    </location>
</feature>
<protein>
    <recommendedName>
        <fullName evidence="5">Fungal N-terminal domain-containing protein</fullName>
    </recommendedName>
</protein>
<dbReference type="EMBL" id="CP055898">
    <property type="protein sequence ID" value="QKX53495.1"/>
    <property type="molecule type" value="Genomic_DNA"/>
</dbReference>
<evidence type="ECO:0000313" key="3">
    <source>
        <dbReference type="EMBL" id="QKX53495.1"/>
    </source>
</evidence>
<dbReference type="GeneID" id="55988087"/>
<feature type="chain" id="PRO_5028930492" description="Fungal N-terminal domain-containing protein" evidence="2">
    <location>
        <begin position="27"/>
        <end position="595"/>
    </location>
</feature>
<keyword evidence="4" id="KW-1185">Reference proteome</keyword>
<feature type="compositionally biased region" description="Polar residues" evidence="1">
    <location>
        <begin position="513"/>
        <end position="522"/>
    </location>
</feature>
<feature type="signal peptide" evidence="2">
    <location>
        <begin position="1"/>
        <end position="26"/>
    </location>
</feature>